<proteinExistence type="predicted"/>
<evidence type="ECO:0000256" key="1">
    <source>
        <dbReference type="SAM" id="MobiDB-lite"/>
    </source>
</evidence>
<gene>
    <name evidence="2" type="ORF">PTKU64_82840</name>
</gene>
<dbReference type="Proteomes" id="UP001319874">
    <property type="component" value="Chromosome 4"/>
</dbReference>
<feature type="region of interest" description="Disordered" evidence="1">
    <location>
        <begin position="1"/>
        <end position="27"/>
    </location>
</feature>
<name>A0ABM7U0D0_9BURK</name>
<protein>
    <submittedName>
        <fullName evidence="2">Uncharacterized protein</fullName>
    </submittedName>
</protein>
<keyword evidence="3" id="KW-1185">Reference proteome</keyword>
<reference evidence="2 3" key="1">
    <citation type="journal article" date="2022" name="Front. Microbiol.">
        <title>Identification and characterization of a novel class of self-sufficient cytochrome P450 hydroxylase involved in cyclohexanecarboxylate degradation in Paraburkholderia terrae strain KU-64.</title>
        <authorList>
            <person name="Yamamoto T."/>
            <person name="Hasegawa Y."/>
            <person name="Iwaki H."/>
        </authorList>
    </citation>
    <scope>NUCLEOTIDE SEQUENCE [LARGE SCALE GENOMIC DNA]</scope>
    <source>
        <strain evidence="2 3">KU-64</strain>
    </source>
</reference>
<organism evidence="2 3">
    <name type="scientific">Paraburkholderia terrae</name>
    <dbReference type="NCBI Taxonomy" id="311230"/>
    <lineage>
        <taxon>Bacteria</taxon>
        <taxon>Pseudomonadati</taxon>
        <taxon>Pseudomonadota</taxon>
        <taxon>Betaproteobacteria</taxon>
        <taxon>Burkholderiales</taxon>
        <taxon>Burkholderiaceae</taxon>
        <taxon>Paraburkholderia</taxon>
    </lineage>
</organism>
<evidence type="ECO:0000313" key="2">
    <source>
        <dbReference type="EMBL" id="BCZ84609.1"/>
    </source>
</evidence>
<sequence>MKPSAKARPPDRTGALGSQHSKRAGRHLPGALEQCVDDWRIHLPAALLSLNIKGDFAGLSDTLNIILYRLVQEGPDKRVEIRPRSAR</sequence>
<evidence type="ECO:0000313" key="3">
    <source>
        <dbReference type="Proteomes" id="UP001319874"/>
    </source>
</evidence>
<accession>A0ABM7U0D0</accession>
<dbReference type="EMBL" id="AP024958">
    <property type="protein sequence ID" value="BCZ84609.1"/>
    <property type="molecule type" value="Genomic_DNA"/>
</dbReference>